<accession>A0ABV9RGY8</accession>
<keyword evidence="3" id="KW-0597">Phosphoprotein</keyword>
<feature type="transmembrane region" description="Helical" evidence="10">
    <location>
        <begin position="80"/>
        <end position="109"/>
    </location>
</feature>
<evidence type="ECO:0000256" key="3">
    <source>
        <dbReference type="ARBA" id="ARBA00022553"/>
    </source>
</evidence>
<keyword evidence="7" id="KW-0067">ATP-binding</keyword>
<dbReference type="GO" id="GO:0016301">
    <property type="term" value="F:kinase activity"/>
    <property type="evidence" value="ECO:0007669"/>
    <property type="project" value="UniProtKB-KW"/>
</dbReference>
<evidence type="ECO:0000259" key="11">
    <source>
        <dbReference type="Pfam" id="PF02518"/>
    </source>
</evidence>
<evidence type="ECO:0000256" key="1">
    <source>
        <dbReference type="ARBA" id="ARBA00000085"/>
    </source>
</evidence>
<evidence type="ECO:0000256" key="5">
    <source>
        <dbReference type="ARBA" id="ARBA00022741"/>
    </source>
</evidence>
<dbReference type="RefSeq" id="WP_274188145.1">
    <property type="nucleotide sequence ID" value="NZ_BAABHN010000020.1"/>
</dbReference>
<keyword evidence="6 13" id="KW-0418">Kinase</keyword>
<feature type="transmembrane region" description="Helical" evidence="10">
    <location>
        <begin position="121"/>
        <end position="139"/>
    </location>
</feature>
<feature type="domain" description="Histidine kinase/HSP90-like ATPase" evidence="11">
    <location>
        <begin position="272"/>
        <end position="363"/>
    </location>
</feature>
<evidence type="ECO:0000256" key="9">
    <source>
        <dbReference type="SAM" id="Coils"/>
    </source>
</evidence>
<dbReference type="Pfam" id="PF07730">
    <property type="entry name" value="HisKA_3"/>
    <property type="match status" value="1"/>
</dbReference>
<dbReference type="InterPro" id="IPR050482">
    <property type="entry name" value="Sensor_HK_TwoCompSys"/>
</dbReference>
<protein>
    <recommendedName>
        <fullName evidence="2">histidine kinase</fullName>
        <ecNumber evidence="2">2.7.13.3</ecNumber>
    </recommendedName>
</protein>
<keyword evidence="10" id="KW-0812">Transmembrane</keyword>
<keyword evidence="5" id="KW-0547">Nucleotide-binding</keyword>
<keyword evidence="14" id="KW-1185">Reference proteome</keyword>
<keyword evidence="4" id="KW-0808">Transferase</keyword>
<dbReference type="Gene3D" id="3.30.565.10">
    <property type="entry name" value="Histidine kinase-like ATPase, C-terminal domain"/>
    <property type="match status" value="1"/>
</dbReference>
<proteinExistence type="predicted"/>
<feature type="transmembrane region" description="Helical" evidence="10">
    <location>
        <begin position="55"/>
        <end position="74"/>
    </location>
</feature>
<feature type="coiled-coil region" evidence="9">
    <location>
        <begin position="135"/>
        <end position="162"/>
    </location>
</feature>
<keyword evidence="10" id="KW-1133">Transmembrane helix</keyword>
<evidence type="ECO:0000259" key="12">
    <source>
        <dbReference type="Pfam" id="PF07730"/>
    </source>
</evidence>
<dbReference type="SUPFAM" id="SSF55874">
    <property type="entry name" value="ATPase domain of HSP90 chaperone/DNA topoisomerase II/histidine kinase"/>
    <property type="match status" value="1"/>
</dbReference>
<keyword evidence="8" id="KW-0902">Two-component regulatory system</keyword>
<comment type="caution">
    <text evidence="13">The sequence shown here is derived from an EMBL/GenBank/DDBJ whole genome shotgun (WGS) entry which is preliminary data.</text>
</comment>
<sequence length="364" mass="37723">MLLALTLLTGGALLTLVLGVVGGGDPVAVLPLGAAFALLATLGFRWVLARGRRRWSAAYVLVGLVLASVVFALAPGVGGTLFLIVLVSQCVLLLPLPATIVVIAMVPFVHTGMPVLDGLREGLGTLVAVVFAAVVTELLRREQQMRRELAAAQQQVEHLAAAQERNRVARDIHDGLGHSLTVIQMQLQAARALLANGNADDPVDDVLAKAQHQSREALGEVRRSVGALREPRVVPPLGTALHDLAAESSAVGLPTSVRVVGDERALADPAREALFRAAQEGLTNVRKHAGASRAEVVLDYAATAVRVEVRDDGRGAGDHGDGGHGEGGGVGLLGLRERAADLGGRLELGRAPAGGCALVLEVPA</sequence>
<dbReference type="InterPro" id="IPR011712">
    <property type="entry name" value="Sig_transdc_His_kin_sub3_dim/P"/>
</dbReference>
<evidence type="ECO:0000313" key="14">
    <source>
        <dbReference type="Proteomes" id="UP001595909"/>
    </source>
</evidence>
<feature type="domain" description="Signal transduction histidine kinase subgroup 3 dimerisation and phosphoacceptor" evidence="12">
    <location>
        <begin position="164"/>
        <end position="231"/>
    </location>
</feature>
<evidence type="ECO:0000313" key="13">
    <source>
        <dbReference type="EMBL" id="MFC4832960.1"/>
    </source>
</evidence>
<dbReference type="Gene3D" id="1.20.5.1930">
    <property type="match status" value="1"/>
</dbReference>
<dbReference type="Proteomes" id="UP001595909">
    <property type="component" value="Unassembled WGS sequence"/>
</dbReference>
<evidence type="ECO:0000256" key="2">
    <source>
        <dbReference type="ARBA" id="ARBA00012438"/>
    </source>
</evidence>
<keyword evidence="9" id="KW-0175">Coiled coil</keyword>
<evidence type="ECO:0000256" key="4">
    <source>
        <dbReference type="ARBA" id="ARBA00022679"/>
    </source>
</evidence>
<evidence type="ECO:0000256" key="6">
    <source>
        <dbReference type="ARBA" id="ARBA00022777"/>
    </source>
</evidence>
<dbReference type="EMBL" id="JBHSIM010000020">
    <property type="protein sequence ID" value="MFC4832960.1"/>
    <property type="molecule type" value="Genomic_DNA"/>
</dbReference>
<dbReference type="PANTHER" id="PTHR24421">
    <property type="entry name" value="NITRATE/NITRITE SENSOR PROTEIN NARX-RELATED"/>
    <property type="match status" value="1"/>
</dbReference>
<name>A0ABV9RGY8_9PSEU</name>
<evidence type="ECO:0000256" key="8">
    <source>
        <dbReference type="ARBA" id="ARBA00023012"/>
    </source>
</evidence>
<feature type="transmembrane region" description="Helical" evidence="10">
    <location>
        <begin position="29"/>
        <end position="48"/>
    </location>
</feature>
<organism evidence="13 14">
    <name type="scientific">Actinomycetospora chibensis</name>
    <dbReference type="NCBI Taxonomy" id="663606"/>
    <lineage>
        <taxon>Bacteria</taxon>
        <taxon>Bacillati</taxon>
        <taxon>Actinomycetota</taxon>
        <taxon>Actinomycetes</taxon>
        <taxon>Pseudonocardiales</taxon>
        <taxon>Pseudonocardiaceae</taxon>
        <taxon>Actinomycetospora</taxon>
    </lineage>
</organism>
<comment type="catalytic activity">
    <reaction evidence="1">
        <text>ATP + protein L-histidine = ADP + protein N-phospho-L-histidine.</text>
        <dbReference type="EC" id="2.7.13.3"/>
    </reaction>
</comment>
<dbReference type="Pfam" id="PF02518">
    <property type="entry name" value="HATPase_c"/>
    <property type="match status" value="1"/>
</dbReference>
<evidence type="ECO:0000256" key="10">
    <source>
        <dbReference type="SAM" id="Phobius"/>
    </source>
</evidence>
<dbReference type="InterPro" id="IPR003594">
    <property type="entry name" value="HATPase_dom"/>
</dbReference>
<evidence type="ECO:0000256" key="7">
    <source>
        <dbReference type="ARBA" id="ARBA00022840"/>
    </source>
</evidence>
<keyword evidence="10" id="KW-0472">Membrane</keyword>
<dbReference type="EC" id="2.7.13.3" evidence="2"/>
<reference evidence="14" key="1">
    <citation type="journal article" date="2019" name="Int. J. Syst. Evol. Microbiol.">
        <title>The Global Catalogue of Microorganisms (GCM) 10K type strain sequencing project: providing services to taxonomists for standard genome sequencing and annotation.</title>
        <authorList>
            <consortium name="The Broad Institute Genomics Platform"/>
            <consortium name="The Broad Institute Genome Sequencing Center for Infectious Disease"/>
            <person name="Wu L."/>
            <person name="Ma J."/>
        </authorList>
    </citation>
    <scope>NUCLEOTIDE SEQUENCE [LARGE SCALE GENOMIC DNA]</scope>
    <source>
        <strain evidence="14">CCUG 50347</strain>
    </source>
</reference>
<dbReference type="PANTHER" id="PTHR24421:SF10">
    <property type="entry name" value="NITRATE_NITRITE SENSOR PROTEIN NARQ"/>
    <property type="match status" value="1"/>
</dbReference>
<gene>
    <name evidence="13" type="ORF">ACFPEL_11115</name>
</gene>
<dbReference type="InterPro" id="IPR036890">
    <property type="entry name" value="HATPase_C_sf"/>
</dbReference>